<feature type="region of interest" description="Disordered" evidence="2">
    <location>
        <begin position="52"/>
        <end position="77"/>
    </location>
</feature>
<dbReference type="Gene3D" id="1.10.8.1310">
    <property type="match status" value="1"/>
</dbReference>
<dbReference type="Pfam" id="PF00566">
    <property type="entry name" value="RabGAP-TBC"/>
    <property type="match status" value="1"/>
</dbReference>
<dbReference type="Proteomes" id="UP000054270">
    <property type="component" value="Unassembled WGS sequence"/>
</dbReference>
<dbReference type="Gene3D" id="1.10.472.80">
    <property type="entry name" value="Ypt/Rab-GAP domain of gyp1p, domain 3"/>
    <property type="match status" value="1"/>
</dbReference>
<dbReference type="PANTHER" id="PTHR20913">
    <property type="entry name" value="TBC1 DOMAIN FAMILY MEMBER 20/GTPASE"/>
    <property type="match status" value="1"/>
</dbReference>
<accession>A0A0D2NF38</accession>
<dbReference type="SUPFAM" id="SSF47923">
    <property type="entry name" value="Ypt/Rab-GAP domain of gyp1p"/>
    <property type="match status" value="1"/>
</dbReference>
<feature type="compositionally biased region" description="Basic and acidic residues" evidence="2">
    <location>
        <begin position="488"/>
        <end position="497"/>
    </location>
</feature>
<organism evidence="4 5">
    <name type="scientific">Hypholoma sublateritium (strain FD-334 SS-4)</name>
    <dbReference type="NCBI Taxonomy" id="945553"/>
    <lineage>
        <taxon>Eukaryota</taxon>
        <taxon>Fungi</taxon>
        <taxon>Dikarya</taxon>
        <taxon>Basidiomycota</taxon>
        <taxon>Agaricomycotina</taxon>
        <taxon>Agaricomycetes</taxon>
        <taxon>Agaricomycetidae</taxon>
        <taxon>Agaricales</taxon>
        <taxon>Agaricineae</taxon>
        <taxon>Strophariaceae</taxon>
        <taxon>Hypholoma</taxon>
    </lineage>
</organism>
<keyword evidence="5" id="KW-1185">Reference proteome</keyword>
<sequence length="587" mass="64154">MVGNESPAEDEIKEINGSVDWNALRATSLQPGGFGNERVDIWPRLLHVSSSSRKPVKEEETKAHSAEESTPHSDERQISLDTDRSFVLYPAEPTIDRETLQAGLHQLLVSLFRRRPRLSYFQGYHDIASVFFLTLPEELQLPCLEKASLHRLRDSMGVGLEPVLGLLRVTKNLIGLADADYAGILEQSSPLPFFALSNLLTLFSHDMPTLPLIQHVFDYLLCRPPVASVYLAAAIILSRKQEVLRLQEEDEDGMIHSLLSSLPHLADNPADAEVDTAALGLWKDEEEKPNENSVFFKEEETAALSVPFTPSGADSTLLEVERSLHSTEPTPSEISEATTDDVQSLSHDSVVDSNTLTPIIDPLQSSSPIDPTVTVEANTPSPDPMNSGIKPNGDNTDDTKIEKLSAHPVFVHPKLTLVELLTAADALYEKFPPSDSGLALSSIMGPQSVIFTWSESASNLPSDHTAEAMVAHPELVVYPYVDVHHDQKEKSVDEGSAKARRKRRKLRKSPFGQIEKKTMLAGTVVVLGVAMAIYGMKARQSTAGHGLFYYADGHGHGAKDWKRVGGWLGGAFAGLSQKLFKGAPSGA</sequence>
<dbReference type="OrthoDB" id="206700at2759"/>
<evidence type="ECO:0000313" key="4">
    <source>
        <dbReference type="EMBL" id="KJA17614.1"/>
    </source>
</evidence>
<evidence type="ECO:0000259" key="3">
    <source>
        <dbReference type="PROSITE" id="PS50086"/>
    </source>
</evidence>
<feature type="compositionally biased region" description="Basic residues" evidence="2">
    <location>
        <begin position="498"/>
        <end position="508"/>
    </location>
</feature>
<feature type="domain" description="Rab-GAP TBC" evidence="3">
    <location>
        <begin position="32"/>
        <end position="224"/>
    </location>
</feature>
<keyword evidence="1" id="KW-0343">GTPase activation</keyword>
<dbReference type="PANTHER" id="PTHR20913:SF7">
    <property type="entry name" value="RE60063P"/>
    <property type="match status" value="1"/>
</dbReference>
<dbReference type="InterPro" id="IPR000195">
    <property type="entry name" value="Rab-GAP-TBC_dom"/>
</dbReference>
<dbReference type="GO" id="GO:0006888">
    <property type="term" value="P:endoplasmic reticulum to Golgi vesicle-mediated transport"/>
    <property type="evidence" value="ECO:0007669"/>
    <property type="project" value="TreeGrafter"/>
</dbReference>
<evidence type="ECO:0000256" key="1">
    <source>
        <dbReference type="ARBA" id="ARBA00022468"/>
    </source>
</evidence>
<dbReference type="PROSITE" id="PS50086">
    <property type="entry name" value="TBC_RABGAP"/>
    <property type="match status" value="1"/>
</dbReference>
<evidence type="ECO:0000313" key="5">
    <source>
        <dbReference type="Proteomes" id="UP000054270"/>
    </source>
</evidence>
<reference evidence="5" key="1">
    <citation type="submission" date="2014-04" db="EMBL/GenBank/DDBJ databases">
        <title>Evolutionary Origins and Diversification of the Mycorrhizal Mutualists.</title>
        <authorList>
            <consortium name="DOE Joint Genome Institute"/>
            <consortium name="Mycorrhizal Genomics Consortium"/>
            <person name="Kohler A."/>
            <person name="Kuo A."/>
            <person name="Nagy L.G."/>
            <person name="Floudas D."/>
            <person name="Copeland A."/>
            <person name="Barry K.W."/>
            <person name="Cichocki N."/>
            <person name="Veneault-Fourrey C."/>
            <person name="LaButti K."/>
            <person name="Lindquist E.A."/>
            <person name="Lipzen A."/>
            <person name="Lundell T."/>
            <person name="Morin E."/>
            <person name="Murat C."/>
            <person name="Riley R."/>
            <person name="Ohm R."/>
            <person name="Sun H."/>
            <person name="Tunlid A."/>
            <person name="Henrissat B."/>
            <person name="Grigoriev I.V."/>
            <person name="Hibbett D.S."/>
            <person name="Martin F."/>
        </authorList>
    </citation>
    <scope>NUCLEOTIDE SEQUENCE [LARGE SCALE GENOMIC DNA]</scope>
    <source>
        <strain evidence="5">FD-334 SS-4</strain>
    </source>
</reference>
<evidence type="ECO:0000256" key="2">
    <source>
        <dbReference type="SAM" id="MobiDB-lite"/>
    </source>
</evidence>
<dbReference type="InterPro" id="IPR035969">
    <property type="entry name" value="Rab-GAP_TBC_sf"/>
</dbReference>
<name>A0A0D2NF38_HYPSF</name>
<dbReference type="OMA" id="MSIDWAD"/>
<dbReference type="EMBL" id="KN817601">
    <property type="protein sequence ID" value="KJA17614.1"/>
    <property type="molecule type" value="Genomic_DNA"/>
</dbReference>
<proteinExistence type="predicted"/>
<dbReference type="InterPro" id="IPR045913">
    <property type="entry name" value="TBC20/Gyp8-like"/>
</dbReference>
<dbReference type="GO" id="GO:0005096">
    <property type="term" value="F:GTPase activator activity"/>
    <property type="evidence" value="ECO:0007669"/>
    <property type="project" value="UniProtKB-KW"/>
</dbReference>
<protein>
    <recommendedName>
        <fullName evidence="3">Rab-GAP TBC domain-containing protein</fullName>
    </recommendedName>
</protein>
<dbReference type="STRING" id="945553.A0A0D2NF38"/>
<dbReference type="AlphaFoldDB" id="A0A0D2NF38"/>
<dbReference type="GO" id="GO:0005789">
    <property type="term" value="C:endoplasmic reticulum membrane"/>
    <property type="evidence" value="ECO:0007669"/>
    <property type="project" value="TreeGrafter"/>
</dbReference>
<feature type="region of interest" description="Disordered" evidence="2">
    <location>
        <begin position="488"/>
        <end position="509"/>
    </location>
</feature>
<dbReference type="SMART" id="SM00164">
    <property type="entry name" value="TBC"/>
    <property type="match status" value="1"/>
</dbReference>
<feature type="compositionally biased region" description="Basic and acidic residues" evidence="2">
    <location>
        <begin position="55"/>
        <end position="77"/>
    </location>
</feature>
<gene>
    <name evidence="4" type="ORF">HYPSUDRAFT_70607</name>
</gene>